<evidence type="ECO:0000313" key="1">
    <source>
        <dbReference type="EMBL" id="RIA78850.1"/>
    </source>
</evidence>
<dbReference type="AlphaFoldDB" id="A0A397RWY0"/>
<dbReference type="OrthoDB" id="2673191at2759"/>
<proteinExistence type="predicted"/>
<sequence>MGKLFRNMVDIKFICRFLRGVDANFKTFIIDVNTDKTIYHLKEKIYEKLHSIKMNDASNLKSSLLHGNDNIFSVIEVDNLKLWRVEITDDEYQTLVLKNDDTKGIKVLRKKSTIFGKTNLLMGHLPTQDGEQSVKVVDGGETNGVFNQKIIYQNSYSLDNLNNIVIDMVKEINLRIEDYKPSNDDSEEEDDIVINEPMSRTENITNVISINEQINQINQNLNAILPHKVLCEKCKNYVQDLKRRQKTANYCILGVKKGKVPRPRYT</sequence>
<name>A0A397RWY0_9GLOM</name>
<evidence type="ECO:0000313" key="2">
    <source>
        <dbReference type="Proteomes" id="UP000265703"/>
    </source>
</evidence>
<protein>
    <submittedName>
        <fullName evidence="1">Uncharacterized protein</fullName>
    </submittedName>
</protein>
<dbReference type="Proteomes" id="UP000265703">
    <property type="component" value="Unassembled WGS sequence"/>
</dbReference>
<dbReference type="EMBL" id="QKYT01001954">
    <property type="protein sequence ID" value="RIA78850.1"/>
    <property type="molecule type" value="Genomic_DNA"/>
</dbReference>
<reference evidence="1 2" key="1">
    <citation type="submission" date="2018-06" db="EMBL/GenBank/DDBJ databases">
        <title>Comparative genomics reveals the genomic features of Rhizophagus irregularis, R. cerebriforme, R. diaphanum and Gigaspora rosea, and their symbiotic lifestyle signature.</title>
        <authorList>
            <person name="Morin E."/>
            <person name="San Clemente H."/>
            <person name="Chen E.C.H."/>
            <person name="De La Providencia I."/>
            <person name="Hainaut M."/>
            <person name="Kuo A."/>
            <person name="Kohler A."/>
            <person name="Murat C."/>
            <person name="Tang N."/>
            <person name="Roy S."/>
            <person name="Loubradou J."/>
            <person name="Henrissat B."/>
            <person name="Grigoriev I.V."/>
            <person name="Corradi N."/>
            <person name="Roux C."/>
            <person name="Martin F.M."/>
        </authorList>
    </citation>
    <scope>NUCLEOTIDE SEQUENCE [LARGE SCALE GENOMIC DNA]</scope>
    <source>
        <strain evidence="1 2">DAOM 227022</strain>
    </source>
</reference>
<gene>
    <name evidence="1" type="ORF">C1645_842206</name>
</gene>
<accession>A0A397RWY0</accession>
<organism evidence="1 2">
    <name type="scientific">Glomus cerebriforme</name>
    <dbReference type="NCBI Taxonomy" id="658196"/>
    <lineage>
        <taxon>Eukaryota</taxon>
        <taxon>Fungi</taxon>
        <taxon>Fungi incertae sedis</taxon>
        <taxon>Mucoromycota</taxon>
        <taxon>Glomeromycotina</taxon>
        <taxon>Glomeromycetes</taxon>
        <taxon>Glomerales</taxon>
        <taxon>Glomeraceae</taxon>
        <taxon>Glomus</taxon>
    </lineage>
</organism>
<keyword evidence="2" id="KW-1185">Reference proteome</keyword>
<comment type="caution">
    <text evidence="1">The sequence shown here is derived from an EMBL/GenBank/DDBJ whole genome shotgun (WGS) entry which is preliminary data.</text>
</comment>